<keyword evidence="2" id="KW-1185">Reference proteome</keyword>
<sequence length="81" mass="8772">MDATGCSAAERISSWNRKVGTLRRSLAAMQEGFRGDISAITSQRVSLKDSVRDYDAAPRGMFVVCQARERVAPCCVVSTSS</sequence>
<evidence type="ECO:0000313" key="1">
    <source>
        <dbReference type="EMBL" id="KAJ1092243.1"/>
    </source>
</evidence>
<comment type="caution">
    <text evidence="1">The sequence shown here is derived from an EMBL/GenBank/DDBJ whole genome shotgun (WGS) entry which is preliminary data.</text>
</comment>
<accession>A0AAV7LMJ6</accession>
<protein>
    <submittedName>
        <fullName evidence="1">Uncharacterized protein</fullName>
    </submittedName>
</protein>
<gene>
    <name evidence="1" type="ORF">NDU88_005355</name>
</gene>
<dbReference type="AlphaFoldDB" id="A0AAV7LMJ6"/>
<dbReference type="EMBL" id="JANPWB010000015">
    <property type="protein sequence ID" value="KAJ1092243.1"/>
    <property type="molecule type" value="Genomic_DNA"/>
</dbReference>
<reference evidence="1" key="1">
    <citation type="journal article" date="2022" name="bioRxiv">
        <title>Sequencing and chromosome-scale assembly of the giantPleurodeles waltlgenome.</title>
        <authorList>
            <person name="Brown T."/>
            <person name="Elewa A."/>
            <person name="Iarovenko S."/>
            <person name="Subramanian E."/>
            <person name="Araus A.J."/>
            <person name="Petzold A."/>
            <person name="Susuki M."/>
            <person name="Suzuki K.-i.T."/>
            <person name="Hayashi T."/>
            <person name="Toyoda A."/>
            <person name="Oliveira C."/>
            <person name="Osipova E."/>
            <person name="Leigh N.D."/>
            <person name="Simon A."/>
            <person name="Yun M.H."/>
        </authorList>
    </citation>
    <scope>NUCLEOTIDE SEQUENCE</scope>
    <source>
        <strain evidence="1">20211129_DDA</strain>
        <tissue evidence="1">Liver</tissue>
    </source>
</reference>
<evidence type="ECO:0000313" key="2">
    <source>
        <dbReference type="Proteomes" id="UP001066276"/>
    </source>
</evidence>
<proteinExistence type="predicted"/>
<organism evidence="1 2">
    <name type="scientific">Pleurodeles waltl</name>
    <name type="common">Iberian ribbed newt</name>
    <dbReference type="NCBI Taxonomy" id="8319"/>
    <lineage>
        <taxon>Eukaryota</taxon>
        <taxon>Metazoa</taxon>
        <taxon>Chordata</taxon>
        <taxon>Craniata</taxon>
        <taxon>Vertebrata</taxon>
        <taxon>Euteleostomi</taxon>
        <taxon>Amphibia</taxon>
        <taxon>Batrachia</taxon>
        <taxon>Caudata</taxon>
        <taxon>Salamandroidea</taxon>
        <taxon>Salamandridae</taxon>
        <taxon>Pleurodelinae</taxon>
        <taxon>Pleurodeles</taxon>
    </lineage>
</organism>
<name>A0AAV7LMJ6_PLEWA</name>
<dbReference type="Proteomes" id="UP001066276">
    <property type="component" value="Chromosome 11"/>
</dbReference>